<organism evidence="1 2">
    <name type="scientific">Ancylostoma ceylanicum</name>
    <dbReference type="NCBI Taxonomy" id="53326"/>
    <lineage>
        <taxon>Eukaryota</taxon>
        <taxon>Metazoa</taxon>
        <taxon>Ecdysozoa</taxon>
        <taxon>Nematoda</taxon>
        <taxon>Chromadorea</taxon>
        <taxon>Rhabditida</taxon>
        <taxon>Rhabditina</taxon>
        <taxon>Rhabditomorpha</taxon>
        <taxon>Strongyloidea</taxon>
        <taxon>Ancylostomatidae</taxon>
        <taxon>Ancylostomatinae</taxon>
        <taxon>Ancylostoma</taxon>
    </lineage>
</organism>
<sequence>MTRENGRKSMKKIHSLKLNRTKFRRESDANLQVSVIDDQYKNSLVTSLIVSSKFLKASLVTKMMLRYRLPPEERDYHLECNSRKG</sequence>
<reference evidence="2" key="1">
    <citation type="journal article" date="2015" name="Nat. Genet.">
        <title>The genome and transcriptome of the zoonotic hookworm Ancylostoma ceylanicum identify infection-specific gene families.</title>
        <authorList>
            <person name="Schwarz E.M."/>
            <person name="Hu Y."/>
            <person name="Antoshechkin I."/>
            <person name="Miller M.M."/>
            <person name="Sternberg P.W."/>
            <person name="Aroian R.V."/>
        </authorList>
    </citation>
    <scope>NUCLEOTIDE SEQUENCE</scope>
    <source>
        <strain evidence="2">HY135</strain>
    </source>
</reference>
<proteinExistence type="predicted"/>
<gene>
    <name evidence="1" type="primary">Acey_s0143.g2401</name>
    <name evidence="1" type="ORF">Y032_0143g2401</name>
</gene>
<evidence type="ECO:0000313" key="2">
    <source>
        <dbReference type="Proteomes" id="UP000024635"/>
    </source>
</evidence>
<evidence type="ECO:0000313" key="1">
    <source>
        <dbReference type="EMBL" id="EYB97119.1"/>
    </source>
</evidence>
<name>A0A016T3H0_9BILA</name>
<dbReference type="EMBL" id="JARK01001479">
    <property type="protein sequence ID" value="EYB97119.1"/>
    <property type="molecule type" value="Genomic_DNA"/>
</dbReference>
<comment type="caution">
    <text evidence="1">The sequence shown here is derived from an EMBL/GenBank/DDBJ whole genome shotgun (WGS) entry which is preliminary data.</text>
</comment>
<keyword evidence="2" id="KW-1185">Reference proteome</keyword>
<accession>A0A016T3H0</accession>
<protein>
    <submittedName>
        <fullName evidence="1">Uncharacterized protein</fullName>
    </submittedName>
</protein>
<dbReference type="Proteomes" id="UP000024635">
    <property type="component" value="Unassembled WGS sequence"/>
</dbReference>
<dbReference type="AlphaFoldDB" id="A0A016T3H0"/>